<accession>A0AAN8YEY9</accession>
<evidence type="ECO:0000313" key="2">
    <source>
        <dbReference type="EMBL" id="KAK6789341.1"/>
    </source>
</evidence>
<keyword evidence="3" id="KW-1185">Reference proteome</keyword>
<sequence>MIKLIMMALLALIVHSIIFPCLSPQNRVQVSVRLEDYSFLLGERRQEGCVGERIQKGEKISSTKRDRVRPLSNWGLSLISLGILLIGEFSHTYRSATSKASPNLDRRDHKRQARPFILSLDAQIPTSPKECLPKENVNYLNKKTEVYLHIRSSLISDYPEAWKRKVRYTIRHNHPPHREPHLLTRLIVQASWSEEVEPHRAGLAWKEGYPKSLFRSLVRVSSMLMALPNIANLLTMSNLGPQRQPTTKTYFALAQLAPTRLLPTIVKDLSLHHSRNLTCLLG</sequence>
<dbReference type="EMBL" id="JBANQN010000005">
    <property type="protein sequence ID" value="KAK6789341.1"/>
    <property type="molecule type" value="Genomic_DNA"/>
</dbReference>
<reference evidence="2 3" key="1">
    <citation type="submission" date="2024-02" db="EMBL/GenBank/DDBJ databases">
        <title>de novo genome assembly of Solanum bulbocastanum strain 11H21.</title>
        <authorList>
            <person name="Hosaka A.J."/>
        </authorList>
    </citation>
    <scope>NUCLEOTIDE SEQUENCE [LARGE SCALE GENOMIC DNA]</scope>
    <source>
        <tissue evidence="2">Young leaves</tissue>
    </source>
</reference>
<name>A0AAN8YEY9_SOLBU</name>
<evidence type="ECO:0000313" key="3">
    <source>
        <dbReference type="Proteomes" id="UP001371456"/>
    </source>
</evidence>
<comment type="caution">
    <text evidence="2">The sequence shown here is derived from an EMBL/GenBank/DDBJ whole genome shotgun (WGS) entry which is preliminary data.</text>
</comment>
<keyword evidence="1" id="KW-0732">Signal</keyword>
<dbReference type="Proteomes" id="UP001371456">
    <property type="component" value="Unassembled WGS sequence"/>
</dbReference>
<evidence type="ECO:0000256" key="1">
    <source>
        <dbReference type="SAM" id="SignalP"/>
    </source>
</evidence>
<feature type="chain" id="PRO_5042845970" evidence="1">
    <location>
        <begin position="17"/>
        <end position="282"/>
    </location>
</feature>
<proteinExistence type="predicted"/>
<gene>
    <name evidence="2" type="ORF">RDI58_013140</name>
</gene>
<dbReference type="AlphaFoldDB" id="A0AAN8YEY9"/>
<feature type="signal peptide" evidence="1">
    <location>
        <begin position="1"/>
        <end position="16"/>
    </location>
</feature>
<protein>
    <submittedName>
        <fullName evidence="2">Uncharacterized protein</fullName>
    </submittedName>
</protein>
<organism evidence="2 3">
    <name type="scientific">Solanum bulbocastanum</name>
    <name type="common">Wild potato</name>
    <dbReference type="NCBI Taxonomy" id="147425"/>
    <lineage>
        <taxon>Eukaryota</taxon>
        <taxon>Viridiplantae</taxon>
        <taxon>Streptophyta</taxon>
        <taxon>Embryophyta</taxon>
        <taxon>Tracheophyta</taxon>
        <taxon>Spermatophyta</taxon>
        <taxon>Magnoliopsida</taxon>
        <taxon>eudicotyledons</taxon>
        <taxon>Gunneridae</taxon>
        <taxon>Pentapetalae</taxon>
        <taxon>asterids</taxon>
        <taxon>lamiids</taxon>
        <taxon>Solanales</taxon>
        <taxon>Solanaceae</taxon>
        <taxon>Solanoideae</taxon>
        <taxon>Solaneae</taxon>
        <taxon>Solanum</taxon>
    </lineage>
</organism>